<sequence length="218" mass="25093">MSWFSGILSSSANKENQGTFRPVNRYNSNHRGCKLAKITQSTLNSGDVKSAVKLPPGENLNDWLAVNVVDFYNQLFCLFGPVADLCTQSSCPEMTAGPQFKYAWQDNKQYKKPTMLPANEYIANVMSWTESYINNEKYFPSDPTASYPDSFLSIVEKIFQRLFRIYAHIYHHHRQEINAIRAEGNLNTSFQHFIYFSKEFQLIPEDQLAPLKTIIDQL</sequence>
<proteinExistence type="predicted"/>
<accession>A0ABR2GWA3</accession>
<evidence type="ECO:0000313" key="2">
    <source>
        <dbReference type="Proteomes" id="UP001470230"/>
    </source>
</evidence>
<gene>
    <name evidence="1" type="ORF">M9Y10_035889</name>
</gene>
<organism evidence="1 2">
    <name type="scientific">Tritrichomonas musculus</name>
    <dbReference type="NCBI Taxonomy" id="1915356"/>
    <lineage>
        <taxon>Eukaryota</taxon>
        <taxon>Metamonada</taxon>
        <taxon>Parabasalia</taxon>
        <taxon>Tritrichomonadida</taxon>
        <taxon>Tritrichomonadidae</taxon>
        <taxon>Tritrichomonas</taxon>
    </lineage>
</organism>
<reference evidence="1 2" key="1">
    <citation type="submission" date="2024-04" db="EMBL/GenBank/DDBJ databases">
        <title>Tritrichomonas musculus Genome.</title>
        <authorList>
            <person name="Alves-Ferreira E."/>
            <person name="Grigg M."/>
            <person name="Lorenzi H."/>
            <person name="Galac M."/>
        </authorList>
    </citation>
    <scope>NUCLEOTIDE SEQUENCE [LARGE SCALE GENOMIC DNA]</scope>
    <source>
        <strain evidence="1 2">EAF2021</strain>
    </source>
</reference>
<protein>
    <submittedName>
        <fullName evidence="1">Mitotic exit network component</fullName>
    </submittedName>
</protein>
<comment type="caution">
    <text evidence="1">The sequence shown here is derived from an EMBL/GenBank/DDBJ whole genome shotgun (WGS) entry which is preliminary data.</text>
</comment>
<name>A0ABR2GWA3_9EUKA</name>
<dbReference type="Proteomes" id="UP001470230">
    <property type="component" value="Unassembled WGS sequence"/>
</dbReference>
<dbReference type="Gene3D" id="1.20.140.30">
    <property type="entry name" value="MOB kinase activator"/>
    <property type="match status" value="1"/>
</dbReference>
<dbReference type="InterPro" id="IPR036703">
    <property type="entry name" value="MOB_kinase_act_sf"/>
</dbReference>
<dbReference type="InterPro" id="IPR005301">
    <property type="entry name" value="MOB_kinase_act_fam"/>
</dbReference>
<keyword evidence="2" id="KW-1185">Reference proteome</keyword>
<dbReference type="Pfam" id="PF03637">
    <property type="entry name" value="Mob1_phocein"/>
    <property type="match status" value="1"/>
</dbReference>
<dbReference type="SUPFAM" id="SSF101152">
    <property type="entry name" value="Mob1/phocein"/>
    <property type="match status" value="1"/>
</dbReference>
<dbReference type="SMART" id="SM01388">
    <property type="entry name" value="Mob1_phocein"/>
    <property type="match status" value="1"/>
</dbReference>
<dbReference type="PANTHER" id="PTHR22599">
    <property type="entry name" value="MPS ONE BINDER KINASE ACTIVATOR-LIKE MOB"/>
    <property type="match status" value="1"/>
</dbReference>
<dbReference type="EMBL" id="JAPFFF010000057">
    <property type="protein sequence ID" value="KAK8837946.1"/>
    <property type="molecule type" value="Genomic_DNA"/>
</dbReference>
<evidence type="ECO:0000313" key="1">
    <source>
        <dbReference type="EMBL" id="KAK8837946.1"/>
    </source>
</evidence>